<reference evidence="2 3" key="1">
    <citation type="journal article" date="2019" name="Nat. Ecol. Evol.">
        <title>Megaphylogeny resolves global patterns of mushroom evolution.</title>
        <authorList>
            <person name="Varga T."/>
            <person name="Krizsan K."/>
            <person name="Foldi C."/>
            <person name="Dima B."/>
            <person name="Sanchez-Garcia M."/>
            <person name="Sanchez-Ramirez S."/>
            <person name="Szollosi G.J."/>
            <person name="Szarkandi J.G."/>
            <person name="Papp V."/>
            <person name="Albert L."/>
            <person name="Andreopoulos W."/>
            <person name="Angelini C."/>
            <person name="Antonin V."/>
            <person name="Barry K.W."/>
            <person name="Bougher N.L."/>
            <person name="Buchanan P."/>
            <person name="Buyck B."/>
            <person name="Bense V."/>
            <person name="Catcheside P."/>
            <person name="Chovatia M."/>
            <person name="Cooper J."/>
            <person name="Damon W."/>
            <person name="Desjardin D."/>
            <person name="Finy P."/>
            <person name="Geml J."/>
            <person name="Haridas S."/>
            <person name="Hughes K."/>
            <person name="Justo A."/>
            <person name="Karasinski D."/>
            <person name="Kautmanova I."/>
            <person name="Kiss B."/>
            <person name="Kocsube S."/>
            <person name="Kotiranta H."/>
            <person name="LaButti K.M."/>
            <person name="Lechner B.E."/>
            <person name="Liimatainen K."/>
            <person name="Lipzen A."/>
            <person name="Lukacs Z."/>
            <person name="Mihaltcheva S."/>
            <person name="Morgado L.N."/>
            <person name="Niskanen T."/>
            <person name="Noordeloos M.E."/>
            <person name="Ohm R.A."/>
            <person name="Ortiz-Santana B."/>
            <person name="Ovrebo C."/>
            <person name="Racz N."/>
            <person name="Riley R."/>
            <person name="Savchenko A."/>
            <person name="Shiryaev A."/>
            <person name="Soop K."/>
            <person name="Spirin V."/>
            <person name="Szebenyi C."/>
            <person name="Tomsovsky M."/>
            <person name="Tulloss R.E."/>
            <person name="Uehling J."/>
            <person name="Grigoriev I.V."/>
            <person name="Vagvolgyi C."/>
            <person name="Papp T."/>
            <person name="Martin F.M."/>
            <person name="Miettinen O."/>
            <person name="Hibbett D.S."/>
            <person name="Nagy L.G."/>
        </authorList>
    </citation>
    <scope>NUCLEOTIDE SEQUENCE [LARGE SCALE GENOMIC DNA]</scope>
    <source>
        <strain evidence="2 3">CBS 962.96</strain>
    </source>
</reference>
<dbReference type="AlphaFoldDB" id="A0A4S8MH82"/>
<dbReference type="Proteomes" id="UP000297245">
    <property type="component" value="Unassembled WGS sequence"/>
</dbReference>
<feature type="transmembrane region" description="Helical" evidence="1">
    <location>
        <begin position="88"/>
        <end position="114"/>
    </location>
</feature>
<organism evidence="2 3">
    <name type="scientific">Dendrothele bispora (strain CBS 962.96)</name>
    <dbReference type="NCBI Taxonomy" id="1314807"/>
    <lineage>
        <taxon>Eukaryota</taxon>
        <taxon>Fungi</taxon>
        <taxon>Dikarya</taxon>
        <taxon>Basidiomycota</taxon>
        <taxon>Agaricomycotina</taxon>
        <taxon>Agaricomycetes</taxon>
        <taxon>Agaricomycetidae</taxon>
        <taxon>Agaricales</taxon>
        <taxon>Agaricales incertae sedis</taxon>
        <taxon>Dendrothele</taxon>
    </lineage>
</organism>
<gene>
    <name evidence="2" type="ORF">K435DRAFT_793235</name>
</gene>
<keyword evidence="1" id="KW-1133">Transmembrane helix</keyword>
<feature type="transmembrane region" description="Helical" evidence="1">
    <location>
        <begin position="56"/>
        <end position="76"/>
    </location>
</feature>
<accession>A0A4S8MH82</accession>
<protein>
    <submittedName>
        <fullName evidence="2">Uncharacterized protein</fullName>
    </submittedName>
</protein>
<keyword evidence="1" id="KW-0812">Transmembrane</keyword>
<name>A0A4S8MH82_DENBC</name>
<sequence>MASDSEDTHDLVPHLYLNYVGLTLILAQPQATLWLPPLAPSGQPLLSLPRWYQQPLSPLSFPILLLLLPVPFFISFSMVFGPIGTQHILYLLLFEWLFYKGSVFCTLCVLFSCYRQEELVQKDEQKRRSQRPCCKQHLAGPVEQITGKVEYAAVAVYLKFKVEVRLEIGGSNCTRSWRDMLEKIEVPILAKASFYAGQGSSAKAVE</sequence>
<evidence type="ECO:0000256" key="1">
    <source>
        <dbReference type="SAM" id="Phobius"/>
    </source>
</evidence>
<evidence type="ECO:0000313" key="2">
    <source>
        <dbReference type="EMBL" id="THV01629.1"/>
    </source>
</evidence>
<keyword evidence="1" id="KW-0472">Membrane</keyword>
<feature type="transmembrane region" description="Helical" evidence="1">
    <location>
        <begin position="16"/>
        <end position="35"/>
    </location>
</feature>
<evidence type="ECO:0000313" key="3">
    <source>
        <dbReference type="Proteomes" id="UP000297245"/>
    </source>
</evidence>
<proteinExistence type="predicted"/>
<dbReference type="EMBL" id="ML179087">
    <property type="protein sequence ID" value="THV01629.1"/>
    <property type="molecule type" value="Genomic_DNA"/>
</dbReference>
<keyword evidence="3" id="KW-1185">Reference proteome</keyword>